<keyword evidence="12" id="KW-1185">Reference proteome</keyword>
<feature type="transmembrane region" description="Helical" evidence="8">
    <location>
        <begin position="30"/>
        <end position="51"/>
    </location>
</feature>
<dbReference type="PANTHER" id="PTHR11384:SF59">
    <property type="entry name" value="LYSOSOMAL COBALAMIN TRANSPORTER ABCD4"/>
    <property type="match status" value="1"/>
</dbReference>
<dbReference type="InterPro" id="IPR017871">
    <property type="entry name" value="ABC_transporter-like_CS"/>
</dbReference>
<evidence type="ECO:0000256" key="7">
    <source>
        <dbReference type="ARBA" id="ARBA00023136"/>
    </source>
</evidence>
<feature type="transmembrane region" description="Helical" evidence="8">
    <location>
        <begin position="71"/>
        <end position="91"/>
    </location>
</feature>
<sequence length="576" mass="65059">MIKRLEFLRDIWRLARPYWFSEDRWAGRGLLAVIVCMSLTLVFITVLLNQWNNAFYDSLQNRDLDGFYRQLGYFCLLAFAYIVVAVYQLYLNQMLQIRWRRWLTERHLEQWLKDRVYYDLQTRGSATDNPDQRMADDIGAFVTQTLTLTLGFLEAVVSLASFIGILWGLSGSLEFTLWDRAFSVPGYMVWVALCYAVLGTWLTKRVGRPLVTLNFNQQRYEADFRFSLVRLRENAEGVALISGEADEAGIFRARFANVVQNWWAIMRRRKALAWLTNSYAQAAVVFPFLAAAPRYFSGAIQLGGLMQTASAFARVQGALSWFVDAFTELASWKATVDRLTTFRRAMDEARARRENPDALRSEVGAWPVLDLLDVDIDLPGGEPLLRGVHLRVEPGDTLLVTGPTGSGKSTLLRAVAGLWPEGRGRILLPGDHSLMFLPQRPYLPLGTLRQTLSYPSPHEGIPDEAMRQALALCGLERLGERLDHTAYWPQELSPGEQQRLAFARLILQAPDFVFLDEATSAVDEAGEEALYALLRETLPHAAVVSVGHRGTLEAFHARRLALTGGRPGTARLVESH</sequence>
<dbReference type="InterPro" id="IPR050835">
    <property type="entry name" value="ABC_transporter_sub-D"/>
</dbReference>
<keyword evidence="2" id="KW-0813">Transport</keyword>
<feature type="domain" description="ABC transmembrane type-1" evidence="10">
    <location>
        <begin position="32"/>
        <end position="331"/>
    </location>
</feature>
<dbReference type="RefSeq" id="WP_173082388.1">
    <property type="nucleotide sequence ID" value="NZ_BLTE01000004.1"/>
</dbReference>
<dbReference type="Pfam" id="PF06472">
    <property type="entry name" value="ABC_membrane_2"/>
    <property type="match status" value="1"/>
</dbReference>
<organism evidence="11 12">
    <name type="scientific">Fundidesulfovibrio magnetotacticus</name>
    <dbReference type="NCBI Taxonomy" id="2730080"/>
    <lineage>
        <taxon>Bacteria</taxon>
        <taxon>Pseudomonadati</taxon>
        <taxon>Thermodesulfobacteriota</taxon>
        <taxon>Desulfovibrionia</taxon>
        <taxon>Desulfovibrionales</taxon>
        <taxon>Desulfovibrionaceae</taxon>
        <taxon>Fundidesulfovibrio</taxon>
    </lineage>
</organism>
<evidence type="ECO:0000256" key="5">
    <source>
        <dbReference type="ARBA" id="ARBA00022840"/>
    </source>
</evidence>
<feature type="transmembrane region" description="Helical" evidence="8">
    <location>
        <begin position="271"/>
        <end position="292"/>
    </location>
</feature>
<dbReference type="GO" id="GO:0016887">
    <property type="term" value="F:ATP hydrolysis activity"/>
    <property type="evidence" value="ECO:0007669"/>
    <property type="project" value="InterPro"/>
</dbReference>
<dbReference type="CDD" id="cd03223">
    <property type="entry name" value="ABCD_peroxisomal_ALDP"/>
    <property type="match status" value="1"/>
</dbReference>
<dbReference type="InterPro" id="IPR027417">
    <property type="entry name" value="P-loop_NTPase"/>
</dbReference>
<dbReference type="InterPro" id="IPR011527">
    <property type="entry name" value="ABC1_TM_dom"/>
</dbReference>
<proteinExistence type="predicted"/>
<dbReference type="Pfam" id="PF00005">
    <property type="entry name" value="ABC_tran"/>
    <property type="match status" value="1"/>
</dbReference>
<dbReference type="AlphaFoldDB" id="A0A6V8LTI0"/>
<evidence type="ECO:0000256" key="2">
    <source>
        <dbReference type="ARBA" id="ARBA00022448"/>
    </source>
</evidence>
<dbReference type="GO" id="GO:0140359">
    <property type="term" value="F:ABC-type transporter activity"/>
    <property type="evidence" value="ECO:0007669"/>
    <property type="project" value="InterPro"/>
</dbReference>
<dbReference type="Gene3D" id="3.40.50.300">
    <property type="entry name" value="P-loop containing nucleotide triphosphate hydrolases"/>
    <property type="match status" value="1"/>
</dbReference>
<reference evidence="11 12" key="1">
    <citation type="submission" date="2020-04" db="EMBL/GenBank/DDBJ databases">
        <authorList>
            <consortium name="Desulfovibrio sp. FSS-1 genome sequencing consortium"/>
            <person name="Shimoshige H."/>
            <person name="Kobayashi H."/>
            <person name="Maekawa T."/>
        </authorList>
    </citation>
    <scope>NUCLEOTIDE SEQUENCE [LARGE SCALE GENOMIC DNA]</scope>
    <source>
        <strain evidence="11 12">SIID29052-01</strain>
    </source>
</reference>
<dbReference type="PROSITE" id="PS50893">
    <property type="entry name" value="ABC_TRANSPORTER_2"/>
    <property type="match status" value="1"/>
</dbReference>
<dbReference type="GO" id="GO:0005524">
    <property type="term" value="F:ATP binding"/>
    <property type="evidence" value="ECO:0007669"/>
    <property type="project" value="UniProtKB-KW"/>
</dbReference>
<evidence type="ECO:0000313" key="11">
    <source>
        <dbReference type="EMBL" id="GFK93399.1"/>
    </source>
</evidence>
<dbReference type="InterPro" id="IPR003439">
    <property type="entry name" value="ABC_transporter-like_ATP-bd"/>
</dbReference>
<keyword evidence="4" id="KW-0547">Nucleotide-binding</keyword>
<dbReference type="SUPFAM" id="SSF90123">
    <property type="entry name" value="ABC transporter transmembrane region"/>
    <property type="match status" value="1"/>
</dbReference>
<keyword evidence="5 11" id="KW-0067">ATP-binding</keyword>
<evidence type="ECO:0000313" key="12">
    <source>
        <dbReference type="Proteomes" id="UP000494245"/>
    </source>
</evidence>
<dbReference type="EMBL" id="BLTE01000004">
    <property type="protein sequence ID" value="GFK93399.1"/>
    <property type="molecule type" value="Genomic_DNA"/>
</dbReference>
<feature type="transmembrane region" description="Helical" evidence="8">
    <location>
        <begin position="187"/>
        <end position="203"/>
    </location>
</feature>
<feature type="domain" description="ABC transporter" evidence="9">
    <location>
        <begin position="369"/>
        <end position="574"/>
    </location>
</feature>
<dbReference type="Gene3D" id="1.20.1560.10">
    <property type="entry name" value="ABC transporter type 1, transmembrane domain"/>
    <property type="match status" value="1"/>
</dbReference>
<keyword evidence="6 8" id="KW-1133">Transmembrane helix</keyword>
<evidence type="ECO:0000259" key="9">
    <source>
        <dbReference type="PROSITE" id="PS50893"/>
    </source>
</evidence>
<evidence type="ECO:0000259" key="10">
    <source>
        <dbReference type="PROSITE" id="PS50929"/>
    </source>
</evidence>
<protein>
    <submittedName>
        <fullName evidence="11">Vitamin B12 transport ATP-binding protein BacA</fullName>
    </submittedName>
</protein>
<accession>A0A6V8LTI0</accession>
<gene>
    <name evidence="11" type="primary">bacA</name>
    <name evidence="11" type="ORF">NNJEOMEG_01231</name>
</gene>
<keyword evidence="7 8" id="KW-0472">Membrane</keyword>
<name>A0A6V8LTI0_9BACT</name>
<reference evidence="11 12" key="2">
    <citation type="submission" date="2020-05" db="EMBL/GenBank/DDBJ databases">
        <title>Draft genome sequence of Desulfovibrio sp. strainFSS-1.</title>
        <authorList>
            <person name="Shimoshige H."/>
            <person name="Kobayashi H."/>
            <person name="Maekawa T."/>
        </authorList>
    </citation>
    <scope>NUCLEOTIDE SEQUENCE [LARGE SCALE GENOMIC DNA]</scope>
    <source>
        <strain evidence="11 12">SIID29052-01</strain>
    </source>
</reference>
<dbReference type="SMART" id="SM00382">
    <property type="entry name" value="AAA"/>
    <property type="match status" value="1"/>
</dbReference>
<feature type="transmembrane region" description="Helical" evidence="8">
    <location>
        <begin position="141"/>
        <end position="167"/>
    </location>
</feature>
<dbReference type="PANTHER" id="PTHR11384">
    <property type="entry name" value="ATP-BINDING CASSETTE, SUB-FAMILY D MEMBER"/>
    <property type="match status" value="1"/>
</dbReference>
<comment type="subcellular location">
    <subcellularLocation>
        <location evidence="1">Cell membrane</location>
        <topology evidence="1">Multi-pass membrane protein</topology>
    </subcellularLocation>
</comment>
<evidence type="ECO:0000256" key="4">
    <source>
        <dbReference type="ARBA" id="ARBA00022741"/>
    </source>
</evidence>
<dbReference type="GO" id="GO:0005886">
    <property type="term" value="C:plasma membrane"/>
    <property type="evidence" value="ECO:0007669"/>
    <property type="project" value="UniProtKB-SubCell"/>
</dbReference>
<dbReference type="SUPFAM" id="SSF52540">
    <property type="entry name" value="P-loop containing nucleoside triphosphate hydrolases"/>
    <property type="match status" value="1"/>
</dbReference>
<comment type="caution">
    <text evidence="11">The sequence shown here is derived from an EMBL/GenBank/DDBJ whole genome shotgun (WGS) entry which is preliminary data.</text>
</comment>
<dbReference type="PROSITE" id="PS50929">
    <property type="entry name" value="ABC_TM1F"/>
    <property type="match status" value="1"/>
</dbReference>
<evidence type="ECO:0000256" key="1">
    <source>
        <dbReference type="ARBA" id="ARBA00004651"/>
    </source>
</evidence>
<dbReference type="Proteomes" id="UP000494245">
    <property type="component" value="Unassembled WGS sequence"/>
</dbReference>
<dbReference type="PROSITE" id="PS00211">
    <property type="entry name" value="ABC_TRANSPORTER_1"/>
    <property type="match status" value="1"/>
</dbReference>
<dbReference type="InterPro" id="IPR003593">
    <property type="entry name" value="AAA+_ATPase"/>
</dbReference>
<evidence type="ECO:0000256" key="8">
    <source>
        <dbReference type="SAM" id="Phobius"/>
    </source>
</evidence>
<evidence type="ECO:0000256" key="6">
    <source>
        <dbReference type="ARBA" id="ARBA00022989"/>
    </source>
</evidence>
<keyword evidence="3 8" id="KW-0812">Transmembrane</keyword>
<dbReference type="InterPro" id="IPR036640">
    <property type="entry name" value="ABC1_TM_sf"/>
</dbReference>
<evidence type="ECO:0000256" key="3">
    <source>
        <dbReference type="ARBA" id="ARBA00022692"/>
    </source>
</evidence>